<dbReference type="PANTHER" id="PTHR30069:SF53">
    <property type="entry name" value="COLICIN I RECEPTOR-RELATED"/>
    <property type="match status" value="1"/>
</dbReference>
<evidence type="ECO:0000313" key="15">
    <source>
        <dbReference type="EMBL" id="GAA3583992.1"/>
    </source>
</evidence>
<evidence type="ECO:0000256" key="7">
    <source>
        <dbReference type="ARBA" id="ARBA00023077"/>
    </source>
</evidence>
<feature type="chain" id="PRO_5047516117" evidence="12">
    <location>
        <begin position="22"/>
        <end position="626"/>
    </location>
</feature>
<evidence type="ECO:0000313" key="16">
    <source>
        <dbReference type="Proteomes" id="UP001500954"/>
    </source>
</evidence>
<dbReference type="SUPFAM" id="SSF56935">
    <property type="entry name" value="Porins"/>
    <property type="match status" value="1"/>
</dbReference>
<dbReference type="CDD" id="cd01347">
    <property type="entry name" value="ligand_gated_channel"/>
    <property type="match status" value="1"/>
</dbReference>
<evidence type="ECO:0000256" key="9">
    <source>
        <dbReference type="ARBA" id="ARBA00023237"/>
    </source>
</evidence>
<dbReference type="RefSeq" id="WP_345007726.1">
    <property type="nucleotide sequence ID" value="NZ_BAABCY010000099.1"/>
</dbReference>
<gene>
    <name evidence="15" type="ORF">GCM10022395_35070</name>
</gene>
<evidence type="ECO:0000259" key="14">
    <source>
        <dbReference type="Pfam" id="PF07715"/>
    </source>
</evidence>
<name>A0ABP6YN08_9FLAO</name>
<keyword evidence="4 10" id="KW-0812">Transmembrane</keyword>
<dbReference type="Pfam" id="PF00593">
    <property type="entry name" value="TonB_dep_Rec_b-barrel"/>
    <property type="match status" value="1"/>
</dbReference>
<comment type="similarity">
    <text evidence="10 11">Belongs to the TonB-dependent receptor family.</text>
</comment>
<comment type="caution">
    <text evidence="15">The sequence shown here is derived from an EMBL/GenBank/DDBJ whole genome shotgun (WGS) entry which is preliminary data.</text>
</comment>
<proteinExistence type="inferred from homology"/>
<evidence type="ECO:0000256" key="8">
    <source>
        <dbReference type="ARBA" id="ARBA00023136"/>
    </source>
</evidence>
<dbReference type="PANTHER" id="PTHR30069">
    <property type="entry name" value="TONB-DEPENDENT OUTER MEMBRANE RECEPTOR"/>
    <property type="match status" value="1"/>
</dbReference>
<evidence type="ECO:0000256" key="11">
    <source>
        <dbReference type="RuleBase" id="RU003357"/>
    </source>
</evidence>
<reference evidence="16" key="1">
    <citation type="journal article" date="2019" name="Int. J. Syst. Evol. Microbiol.">
        <title>The Global Catalogue of Microorganisms (GCM) 10K type strain sequencing project: providing services to taxonomists for standard genome sequencing and annotation.</title>
        <authorList>
            <consortium name="The Broad Institute Genomics Platform"/>
            <consortium name="The Broad Institute Genome Sequencing Center for Infectious Disease"/>
            <person name="Wu L."/>
            <person name="Ma J."/>
        </authorList>
    </citation>
    <scope>NUCLEOTIDE SEQUENCE [LARGE SCALE GENOMIC DNA]</scope>
    <source>
        <strain evidence="16">JCM 17111</strain>
    </source>
</reference>
<feature type="domain" description="TonB-dependent receptor plug" evidence="14">
    <location>
        <begin position="49"/>
        <end position="155"/>
    </location>
</feature>
<evidence type="ECO:0000256" key="10">
    <source>
        <dbReference type="PROSITE-ProRule" id="PRU01360"/>
    </source>
</evidence>
<evidence type="ECO:0000256" key="4">
    <source>
        <dbReference type="ARBA" id="ARBA00022692"/>
    </source>
</evidence>
<dbReference type="InterPro" id="IPR012910">
    <property type="entry name" value="Plug_dom"/>
</dbReference>
<keyword evidence="6" id="KW-0406">Ion transport</keyword>
<keyword evidence="3 10" id="KW-1134">Transmembrane beta strand</keyword>
<evidence type="ECO:0000259" key="13">
    <source>
        <dbReference type="Pfam" id="PF00593"/>
    </source>
</evidence>
<evidence type="ECO:0000256" key="2">
    <source>
        <dbReference type="ARBA" id="ARBA00022448"/>
    </source>
</evidence>
<organism evidence="15 16">
    <name type="scientific">Snuella lapsa</name>
    <dbReference type="NCBI Taxonomy" id="870481"/>
    <lineage>
        <taxon>Bacteria</taxon>
        <taxon>Pseudomonadati</taxon>
        <taxon>Bacteroidota</taxon>
        <taxon>Flavobacteriia</taxon>
        <taxon>Flavobacteriales</taxon>
        <taxon>Flavobacteriaceae</taxon>
        <taxon>Snuella</taxon>
    </lineage>
</organism>
<dbReference type="PROSITE" id="PS52016">
    <property type="entry name" value="TONB_DEPENDENT_REC_3"/>
    <property type="match status" value="1"/>
</dbReference>
<keyword evidence="7 11" id="KW-0798">TonB box</keyword>
<evidence type="ECO:0000256" key="3">
    <source>
        <dbReference type="ARBA" id="ARBA00022452"/>
    </source>
</evidence>
<evidence type="ECO:0000256" key="12">
    <source>
        <dbReference type="SAM" id="SignalP"/>
    </source>
</evidence>
<feature type="domain" description="TonB-dependent receptor-like beta-barrel" evidence="13">
    <location>
        <begin position="178"/>
        <end position="600"/>
    </location>
</feature>
<dbReference type="Proteomes" id="UP001500954">
    <property type="component" value="Unassembled WGS sequence"/>
</dbReference>
<protein>
    <submittedName>
        <fullName evidence="15">TonB-dependent receptor</fullName>
    </submittedName>
</protein>
<keyword evidence="8 10" id="KW-0472">Membrane</keyword>
<keyword evidence="16" id="KW-1185">Reference proteome</keyword>
<keyword evidence="5 12" id="KW-0732">Signal</keyword>
<accession>A0ABP6YN08</accession>
<dbReference type="InterPro" id="IPR000531">
    <property type="entry name" value="Beta-barrel_TonB"/>
</dbReference>
<sequence>MNKKTNVFGVLCFGISLFGFAQQQANSTSVEQLDEVVITDSRFELKRENSGKTIIKISKQEIERNQGRTISELISTMSGIEINGSRSNAGQNLGVYVRGGNNRQVLVLIDGVQVGDPSQIYADYDFRLLNLNQIESIEIIKGAASTLYGSGAATAVINITTKKAANEKIKGVFASSFGTNQSKADQNYNIADFNNSVAIGGTLNKFTYRTSFNQQYTDGLSAAITDQDEKDPYSKYGVDINLGYRFSKAFSLNVFGNYTDINSNYDNGAFTEGNNVFKSEQARVGLTSVLKHANGSVHLNAAFSEYDRAFISAFGEFNSEAKNYTLDVYNKYVINKVFYTIVGLNVIDNRALYFEEEKFTNTDPYVNAVYVSDFGLNLNVGARLNNHSEYGTHLVYSANPSFVFKLDEGNYVKLLGAYATSFITPTLYQLFGGGIAANPDLKPEENRTIEGGVEFKLLNKTTISGLYFNRKEKNTITYFDADGDFNTWDDAQYINGSLKRKVQGVEVELKTELIDGVLFNSNYTFTEDKDGLLNRVAKHKANAGIACTITNSTDASLTYQYSSKRYNFGIPMDAFSVFNLYVGHKALKNKVKFFGGIDNILNEDYEDVPGYVTKGRNVRLGFQLTL</sequence>
<comment type="subcellular location">
    <subcellularLocation>
        <location evidence="1 10">Cell outer membrane</location>
        <topology evidence="1 10">Multi-pass membrane protein</topology>
    </subcellularLocation>
</comment>
<dbReference type="InterPro" id="IPR039426">
    <property type="entry name" value="TonB-dep_rcpt-like"/>
</dbReference>
<evidence type="ECO:0000256" key="6">
    <source>
        <dbReference type="ARBA" id="ARBA00023065"/>
    </source>
</evidence>
<evidence type="ECO:0000256" key="5">
    <source>
        <dbReference type="ARBA" id="ARBA00022729"/>
    </source>
</evidence>
<dbReference type="Pfam" id="PF07715">
    <property type="entry name" value="Plug"/>
    <property type="match status" value="1"/>
</dbReference>
<keyword evidence="9 10" id="KW-0998">Cell outer membrane</keyword>
<dbReference type="EMBL" id="BAABCY010000099">
    <property type="protein sequence ID" value="GAA3583992.1"/>
    <property type="molecule type" value="Genomic_DNA"/>
</dbReference>
<dbReference type="InterPro" id="IPR036942">
    <property type="entry name" value="Beta-barrel_TonB_sf"/>
</dbReference>
<keyword evidence="2 10" id="KW-0813">Transport</keyword>
<feature type="signal peptide" evidence="12">
    <location>
        <begin position="1"/>
        <end position="21"/>
    </location>
</feature>
<keyword evidence="15" id="KW-0675">Receptor</keyword>
<dbReference type="Gene3D" id="2.40.170.20">
    <property type="entry name" value="TonB-dependent receptor, beta-barrel domain"/>
    <property type="match status" value="1"/>
</dbReference>
<dbReference type="InterPro" id="IPR037066">
    <property type="entry name" value="Plug_dom_sf"/>
</dbReference>
<evidence type="ECO:0000256" key="1">
    <source>
        <dbReference type="ARBA" id="ARBA00004571"/>
    </source>
</evidence>
<dbReference type="Gene3D" id="2.170.130.10">
    <property type="entry name" value="TonB-dependent receptor, plug domain"/>
    <property type="match status" value="1"/>
</dbReference>